<keyword evidence="3" id="KW-1185">Reference proteome</keyword>
<dbReference type="AlphaFoldDB" id="A0AAV7M4U5"/>
<dbReference type="Proteomes" id="UP001066276">
    <property type="component" value="Chromosome 10"/>
</dbReference>
<evidence type="ECO:0000313" key="2">
    <source>
        <dbReference type="EMBL" id="KAJ1097547.1"/>
    </source>
</evidence>
<feature type="region of interest" description="Disordered" evidence="1">
    <location>
        <begin position="1"/>
        <end position="43"/>
    </location>
</feature>
<dbReference type="EMBL" id="JANPWB010000014">
    <property type="protein sequence ID" value="KAJ1097547.1"/>
    <property type="molecule type" value="Genomic_DNA"/>
</dbReference>
<accession>A0AAV7M4U5</accession>
<reference evidence="2" key="1">
    <citation type="journal article" date="2022" name="bioRxiv">
        <title>Sequencing and chromosome-scale assembly of the giantPleurodeles waltlgenome.</title>
        <authorList>
            <person name="Brown T."/>
            <person name="Elewa A."/>
            <person name="Iarovenko S."/>
            <person name="Subramanian E."/>
            <person name="Araus A.J."/>
            <person name="Petzold A."/>
            <person name="Susuki M."/>
            <person name="Suzuki K.-i.T."/>
            <person name="Hayashi T."/>
            <person name="Toyoda A."/>
            <person name="Oliveira C."/>
            <person name="Osipova E."/>
            <person name="Leigh N.D."/>
            <person name="Simon A."/>
            <person name="Yun M.H."/>
        </authorList>
    </citation>
    <scope>NUCLEOTIDE SEQUENCE</scope>
    <source>
        <strain evidence="2">20211129_DDA</strain>
        <tissue evidence="2">Liver</tissue>
    </source>
</reference>
<gene>
    <name evidence="2" type="ORF">NDU88_002665</name>
</gene>
<organism evidence="2 3">
    <name type="scientific">Pleurodeles waltl</name>
    <name type="common">Iberian ribbed newt</name>
    <dbReference type="NCBI Taxonomy" id="8319"/>
    <lineage>
        <taxon>Eukaryota</taxon>
        <taxon>Metazoa</taxon>
        <taxon>Chordata</taxon>
        <taxon>Craniata</taxon>
        <taxon>Vertebrata</taxon>
        <taxon>Euteleostomi</taxon>
        <taxon>Amphibia</taxon>
        <taxon>Batrachia</taxon>
        <taxon>Caudata</taxon>
        <taxon>Salamandroidea</taxon>
        <taxon>Salamandridae</taxon>
        <taxon>Pleurodelinae</taxon>
        <taxon>Pleurodeles</taxon>
    </lineage>
</organism>
<evidence type="ECO:0000256" key="1">
    <source>
        <dbReference type="SAM" id="MobiDB-lite"/>
    </source>
</evidence>
<evidence type="ECO:0000313" key="3">
    <source>
        <dbReference type="Proteomes" id="UP001066276"/>
    </source>
</evidence>
<feature type="region of interest" description="Disordered" evidence="1">
    <location>
        <begin position="105"/>
        <end position="153"/>
    </location>
</feature>
<name>A0AAV7M4U5_PLEWA</name>
<comment type="caution">
    <text evidence="2">The sequence shown here is derived from an EMBL/GenBank/DDBJ whole genome shotgun (WGS) entry which is preliminary data.</text>
</comment>
<feature type="compositionally biased region" description="Polar residues" evidence="1">
    <location>
        <begin position="20"/>
        <end position="35"/>
    </location>
</feature>
<sequence>MSELPGGSSRARYRGLRSPRTASRQLRTRIGSHTATGPEAESRKQLLRWWSRRRLCLHWCPRLRSGRHTRFARCVRAAVQSVLHPHPRPGDSRGRELPGYCPFQSPHPRPARMSCRGNIDPAGGAKGGSTPLPTLRGSRSGRGCPATKTILQG</sequence>
<proteinExistence type="predicted"/>
<protein>
    <submittedName>
        <fullName evidence="2">Uncharacterized protein</fullName>
    </submittedName>
</protein>